<dbReference type="Proteomes" id="UP000000442">
    <property type="component" value="Chromosome"/>
</dbReference>
<keyword evidence="1" id="KW-0175">Coiled coil</keyword>
<dbReference type="HOGENOM" id="CLU_1486766_0_0_7"/>
<dbReference type="AlphaFoldDB" id="C0QCS8"/>
<accession>C0QCS8</accession>
<reference evidence="2 3" key="1">
    <citation type="journal article" date="2009" name="Environ. Microbiol.">
        <title>Genome sequence of Desulfobacterium autotrophicum HRM2, a marine sulfate reducer oxidizing organic carbon completely to carbon dioxide.</title>
        <authorList>
            <person name="Strittmatter A.W."/>
            <person name="Liesegang H."/>
            <person name="Rabus R."/>
            <person name="Decker I."/>
            <person name="Amann J."/>
            <person name="Andres S."/>
            <person name="Henne A."/>
            <person name="Fricke W.F."/>
            <person name="Martinez-Arias R."/>
            <person name="Bartels D."/>
            <person name="Goesmann A."/>
            <person name="Krause L."/>
            <person name="Puehler A."/>
            <person name="Klenk H.P."/>
            <person name="Richter M."/>
            <person name="Schuler M."/>
            <person name="Gloeckner F.O."/>
            <person name="Meyerdierks A."/>
            <person name="Gottschalk G."/>
            <person name="Amann R."/>
        </authorList>
    </citation>
    <scope>NUCLEOTIDE SEQUENCE [LARGE SCALE GENOMIC DNA]</scope>
    <source>
        <strain evidence="3">ATCC 43914 / DSM 3382 / HRM2</strain>
    </source>
</reference>
<keyword evidence="3" id="KW-1185">Reference proteome</keyword>
<evidence type="ECO:0000313" key="2">
    <source>
        <dbReference type="EMBL" id="ACN15155.1"/>
    </source>
</evidence>
<evidence type="ECO:0000256" key="1">
    <source>
        <dbReference type="SAM" id="Coils"/>
    </source>
</evidence>
<sequence>MGGKSIFKRYKNFGYFTCGSIICLFLCSCQHFSVSHPPPTSVDIKENKYLETIQEFVENKDFKSASRENQRLLRYLSENADMTEMVSLNSIKSARTTSHLLTRIMADAKNKQTLSAKIQSDEKQIKSLNLMIDVLKQTTAAQQKKIVAMNRLLERIKILESEKELLQQQMDRLKEIDLTQN</sequence>
<feature type="coiled-coil region" evidence="1">
    <location>
        <begin position="118"/>
        <end position="176"/>
    </location>
</feature>
<evidence type="ECO:0000313" key="3">
    <source>
        <dbReference type="Proteomes" id="UP000000442"/>
    </source>
</evidence>
<evidence type="ECO:0008006" key="4">
    <source>
        <dbReference type="Google" id="ProtNLM"/>
    </source>
</evidence>
<dbReference type="eggNOG" id="ENOG5033HBC">
    <property type="taxonomic scope" value="Bacteria"/>
</dbReference>
<dbReference type="PROSITE" id="PS51257">
    <property type="entry name" value="PROKAR_LIPOPROTEIN"/>
    <property type="match status" value="1"/>
</dbReference>
<gene>
    <name evidence="2" type="ordered locus">HRM2_20560</name>
</gene>
<proteinExistence type="predicted"/>
<dbReference type="STRING" id="177437.HRM2_20560"/>
<dbReference type="KEGG" id="dat:HRM2_20560"/>
<dbReference type="EMBL" id="CP001087">
    <property type="protein sequence ID" value="ACN15155.1"/>
    <property type="molecule type" value="Genomic_DNA"/>
</dbReference>
<name>C0QCS8_DESAH</name>
<organism evidence="2 3">
    <name type="scientific">Desulforapulum autotrophicum (strain ATCC 43914 / DSM 3382 / VKM B-1955 / HRM2)</name>
    <name type="common">Desulfobacterium autotrophicum</name>
    <dbReference type="NCBI Taxonomy" id="177437"/>
    <lineage>
        <taxon>Bacteria</taxon>
        <taxon>Pseudomonadati</taxon>
        <taxon>Thermodesulfobacteriota</taxon>
        <taxon>Desulfobacteria</taxon>
        <taxon>Desulfobacterales</taxon>
        <taxon>Desulfobacteraceae</taxon>
        <taxon>Desulforapulum</taxon>
    </lineage>
</organism>
<protein>
    <recommendedName>
        <fullName evidence="4">Lipoprotein</fullName>
    </recommendedName>
</protein>